<evidence type="ECO:0000313" key="2">
    <source>
        <dbReference type="Proteomes" id="UP000095767"/>
    </source>
</evidence>
<feature type="non-terminal residue" evidence="1">
    <location>
        <position position="1"/>
    </location>
</feature>
<dbReference type="OrthoDB" id="601905at2759"/>
<evidence type="ECO:0000313" key="1">
    <source>
        <dbReference type="EMBL" id="OEL14188.1"/>
    </source>
</evidence>
<dbReference type="Proteomes" id="UP000095767">
    <property type="component" value="Unassembled WGS sequence"/>
</dbReference>
<comment type="caution">
    <text evidence="1">The sequence shown here is derived from an EMBL/GenBank/DDBJ whole genome shotgun (WGS) entry which is preliminary data.</text>
</comment>
<accession>A0A1E5UMZ4</accession>
<organism evidence="1 2">
    <name type="scientific">Dichanthelium oligosanthes</name>
    <dbReference type="NCBI Taxonomy" id="888268"/>
    <lineage>
        <taxon>Eukaryota</taxon>
        <taxon>Viridiplantae</taxon>
        <taxon>Streptophyta</taxon>
        <taxon>Embryophyta</taxon>
        <taxon>Tracheophyta</taxon>
        <taxon>Spermatophyta</taxon>
        <taxon>Magnoliopsida</taxon>
        <taxon>Liliopsida</taxon>
        <taxon>Poales</taxon>
        <taxon>Poaceae</taxon>
        <taxon>PACMAD clade</taxon>
        <taxon>Panicoideae</taxon>
        <taxon>Panicodae</taxon>
        <taxon>Paniceae</taxon>
        <taxon>Dichantheliinae</taxon>
        <taxon>Dichanthelium</taxon>
    </lineage>
</organism>
<proteinExistence type="predicted"/>
<dbReference type="EMBL" id="LWDX02070840">
    <property type="protein sequence ID" value="OEL14188.1"/>
    <property type="molecule type" value="Genomic_DNA"/>
</dbReference>
<sequence>LIHLATSIPYLAKGFSLFSIHHYSTYSDLHTSIDLPS</sequence>
<gene>
    <name evidence="1" type="ORF">BAE44_0024793</name>
</gene>
<name>A0A1E5UMZ4_9POAL</name>
<keyword evidence="2" id="KW-1185">Reference proteome</keyword>
<protein>
    <submittedName>
        <fullName evidence="1">Uncharacterized protein</fullName>
    </submittedName>
</protein>
<dbReference type="AlphaFoldDB" id="A0A1E5UMZ4"/>
<reference evidence="1 2" key="1">
    <citation type="submission" date="2016-09" db="EMBL/GenBank/DDBJ databases">
        <title>The draft genome of Dichanthelium oligosanthes: A C3 panicoid grass species.</title>
        <authorList>
            <person name="Studer A.J."/>
            <person name="Schnable J.C."/>
            <person name="Brutnell T.P."/>
        </authorList>
    </citation>
    <scope>NUCLEOTIDE SEQUENCE [LARGE SCALE GENOMIC DNA]</scope>
    <source>
        <strain evidence="2">cv. Kellogg 1175</strain>
        <tissue evidence="1">Leaf</tissue>
    </source>
</reference>